<dbReference type="EMBL" id="QUSK01000021">
    <property type="protein sequence ID" value="RGD74813.1"/>
    <property type="molecule type" value="Genomic_DNA"/>
</dbReference>
<dbReference type="Proteomes" id="UP000260721">
    <property type="component" value="Unassembled WGS sequence"/>
</dbReference>
<sequence length="63" mass="7551">MTRKKSGSFNQKQYINDYVRQTYKRFELRIRLDNEAVINKLNSVPNATKYILNLIEEDIERNG</sequence>
<proteinExistence type="predicted"/>
<evidence type="ECO:0000313" key="2">
    <source>
        <dbReference type="Proteomes" id="UP000260721"/>
    </source>
</evidence>
<reference evidence="1 2" key="1">
    <citation type="submission" date="2018-08" db="EMBL/GenBank/DDBJ databases">
        <title>A genome reference for cultivated species of the human gut microbiota.</title>
        <authorList>
            <person name="Zou Y."/>
            <person name="Xue W."/>
            <person name="Luo G."/>
        </authorList>
    </citation>
    <scope>NUCLEOTIDE SEQUENCE [LARGE SCALE GENOMIC DNA]</scope>
    <source>
        <strain evidence="1 2">TF08-11</strain>
    </source>
</reference>
<dbReference type="AlphaFoldDB" id="A0A3E3E001"/>
<name>A0A3E3E001_9FIRM</name>
<evidence type="ECO:0000313" key="1">
    <source>
        <dbReference type="EMBL" id="RGD74813.1"/>
    </source>
</evidence>
<comment type="caution">
    <text evidence="1">The sequence shown here is derived from an EMBL/GenBank/DDBJ whole genome shotgun (WGS) entry which is preliminary data.</text>
</comment>
<protein>
    <submittedName>
        <fullName evidence="1">Uncharacterized protein</fullName>
    </submittedName>
</protein>
<organism evidence="1 2">
    <name type="scientific">Faecalicoccus pleomorphus</name>
    <dbReference type="NCBI Taxonomy" id="1323"/>
    <lineage>
        <taxon>Bacteria</taxon>
        <taxon>Bacillati</taxon>
        <taxon>Bacillota</taxon>
        <taxon>Erysipelotrichia</taxon>
        <taxon>Erysipelotrichales</taxon>
        <taxon>Erysipelotrichaceae</taxon>
        <taxon>Faecalicoccus</taxon>
    </lineage>
</organism>
<gene>
    <name evidence="1" type="ORF">DXC78_09250</name>
</gene>
<dbReference type="RefSeq" id="WP_117446757.1">
    <property type="nucleotide sequence ID" value="NZ_JBFBOW010000001.1"/>
</dbReference>
<accession>A0A3E3E001</accession>